<feature type="compositionally biased region" description="Basic and acidic residues" evidence="2">
    <location>
        <begin position="160"/>
        <end position="170"/>
    </location>
</feature>
<comment type="similarity">
    <text evidence="1">Belongs to the prefoldin subunit alpha family.</text>
</comment>
<dbReference type="PANTHER" id="PTHR12674:SF2">
    <property type="entry name" value="PREFOLDIN SUBUNIT 5"/>
    <property type="match status" value="1"/>
</dbReference>
<dbReference type="GO" id="GO:1990114">
    <property type="term" value="P:RNA polymerase II core complex assembly"/>
    <property type="evidence" value="ECO:0007669"/>
    <property type="project" value="TreeGrafter"/>
</dbReference>
<evidence type="ECO:0000256" key="2">
    <source>
        <dbReference type="SAM" id="MobiDB-lite"/>
    </source>
</evidence>
<dbReference type="InterPro" id="IPR011599">
    <property type="entry name" value="PFD_alpha_archaea"/>
</dbReference>
<protein>
    <recommendedName>
        <fullName evidence="5">Prefoldin subunit 5</fullName>
    </recommendedName>
</protein>
<gene>
    <name evidence="3" type="ORF">B0H16DRAFT_1778977</name>
</gene>
<accession>A0AAD7JPX7</accession>
<dbReference type="CDD" id="cd23157">
    <property type="entry name" value="Prefoldin_5"/>
    <property type="match status" value="1"/>
</dbReference>
<dbReference type="GO" id="GO:1990115">
    <property type="term" value="P:RNA polymerase III assembly"/>
    <property type="evidence" value="ECO:0007669"/>
    <property type="project" value="TreeGrafter"/>
</dbReference>
<dbReference type="EMBL" id="JARKIB010000018">
    <property type="protein sequence ID" value="KAJ7769412.1"/>
    <property type="molecule type" value="Genomic_DNA"/>
</dbReference>
<dbReference type="GO" id="GO:0051082">
    <property type="term" value="F:unfolded protein binding"/>
    <property type="evidence" value="ECO:0007669"/>
    <property type="project" value="InterPro"/>
</dbReference>
<dbReference type="Proteomes" id="UP001215598">
    <property type="component" value="Unassembled WGS sequence"/>
</dbReference>
<dbReference type="GO" id="GO:0006457">
    <property type="term" value="P:protein folding"/>
    <property type="evidence" value="ECO:0007669"/>
    <property type="project" value="InterPro"/>
</dbReference>
<dbReference type="GO" id="GO:0016272">
    <property type="term" value="C:prefoldin complex"/>
    <property type="evidence" value="ECO:0007669"/>
    <property type="project" value="InterPro"/>
</dbReference>
<proteinExistence type="inferred from homology"/>
<dbReference type="GO" id="GO:1990113">
    <property type="term" value="P:RNA polymerase I assembly"/>
    <property type="evidence" value="ECO:0007669"/>
    <property type="project" value="TreeGrafter"/>
</dbReference>
<evidence type="ECO:0008006" key="5">
    <source>
        <dbReference type="Google" id="ProtNLM"/>
    </source>
</evidence>
<comment type="caution">
    <text evidence="3">The sequence shown here is derived from an EMBL/GenBank/DDBJ whole genome shotgun (WGS) entry which is preliminary data.</text>
</comment>
<dbReference type="GO" id="GO:0005737">
    <property type="term" value="C:cytoplasm"/>
    <property type="evidence" value="ECO:0007669"/>
    <property type="project" value="TreeGrafter"/>
</dbReference>
<dbReference type="Pfam" id="PF02996">
    <property type="entry name" value="Prefoldin"/>
    <property type="match status" value="1"/>
</dbReference>
<organism evidence="3 4">
    <name type="scientific">Mycena metata</name>
    <dbReference type="NCBI Taxonomy" id="1033252"/>
    <lineage>
        <taxon>Eukaryota</taxon>
        <taxon>Fungi</taxon>
        <taxon>Dikarya</taxon>
        <taxon>Basidiomycota</taxon>
        <taxon>Agaricomycotina</taxon>
        <taxon>Agaricomycetes</taxon>
        <taxon>Agaricomycetidae</taxon>
        <taxon>Agaricales</taxon>
        <taxon>Marasmiineae</taxon>
        <taxon>Mycenaceae</taxon>
        <taxon>Mycena</taxon>
    </lineage>
</organism>
<name>A0AAD7JPX7_9AGAR</name>
<dbReference type="Gene3D" id="1.10.287.370">
    <property type="match status" value="1"/>
</dbReference>
<dbReference type="InterPro" id="IPR004127">
    <property type="entry name" value="Prefoldin_subunit_alpha"/>
</dbReference>
<evidence type="ECO:0000313" key="4">
    <source>
        <dbReference type="Proteomes" id="UP001215598"/>
    </source>
</evidence>
<evidence type="ECO:0000313" key="3">
    <source>
        <dbReference type="EMBL" id="KAJ7769412.1"/>
    </source>
</evidence>
<dbReference type="PANTHER" id="PTHR12674">
    <property type="entry name" value="PREFOLDIN SUBUNIT 5"/>
    <property type="match status" value="1"/>
</dbReference>
<dbReference type="SUPFAM" id="SSF46579">
    <property type="entry name" value="Prefoldin"/>
    <property type="match status" value="1"/>
</dbReference>
<feature type="compositionally biased region" description="Polar residues" evidence="2">
    <location>
        <begin position="195"/>
        <end position="209"/>
    </location>
</feature>
<reference evidence="3" key="1">
    <citation type="submission" date="2023-03" db="EMBL/GenBank/DDBJ databases">
        <title>Massive genome expansion in bonnet fungi (Mycena s.s.) driven by repeated elements and novel gene families across ecological guilds.</title>
        <authorList>
            <consortium name="Lawrence Berkeley National Laboratory"/>
            <person name="Harder C.B."/>
            <person name="Miyauchi S."/>
            <person name="Viragh M."/>
            <person name="Kuo A."/>
            <person name="Thoen E."/>
            <person name="Andreopoulos B."/>
            <person name="Lu D."/>
            <person name="Skrede I."/>
            <person name="Drula E."/>
            <person name="Henrissat B."/>
            <person name="Morin E."/>
            <person name="Kohler A."/>
            <person name="Barry K."/>
            <person name="LaButti K."/>
            <person name="Morin E."/>
            <person name="Salamov A."/>
            <person name="Lipzen A."/>
            <person name="Mereny Z."/>
            <person name="Hegedus B."/>
            <person name="Baldrian P."/>
            <person name="Stursova M."/>
            <person name="Weitz H."/>
            <person name="Taylor A."/>
            <person name="Grigoriev I.V."/>
            <person name="Nagy L.G."/>
            <person name="Martin F."/>
            <person name="Kauserud H."/>
        </authorList>
    </citation>
    <scope>NUCLEOTIDE SEQUENCE</scope>
    <source>
        <strain evidence="3">CBHHK182m</strain>
    </source>
</reference>
<evidence type="ECO:0000256" key="1">
    <source>
        <dbReference type="ARBA" id="ARBA00010048"/>
    </source>
</evidence>
<feature type="region of interest" description="Disordered" evidence="2">
    <location>
        <begin position="108"/>
        <end position="209"/>
    </location>
</feature>
<keyword evidence="4" id="KW-1185">Reference proteome</keyword>
<dbReference type="AlphaFoldDB" id="A0AAD7JPX7"/>
<dbReference type="InterPro" id="IPR009053">
    <property type="entry name" value="Prefoldin"/>
</dbReference>
<sequence length="487" mass="52720">MNFQAIPPKFRQPFIESSLSLPSSNPHPASTIGHSFGVRTNIFIFDWRRGGHGNVCVRRFWSSGRQRERPSRRRASSPARAPLACFGTQQDWPRGAIREGLVMRGGDGCGSDGGARRDGVGADGSAQGESVSHAAPVPRVAADRSRDSPRGAGMGMDVGDGSRDGWREYEFTGSAGAGRDEDGQGMQEADGRGTSGNVRSTSGASANGQVSTRATLLLVTAAGRRWAIYTERGSYVGASAGTDSPHGLGTAARETWARKPMAECVKGGADIGVDFQAFVRVLQTDAVRGQCADDTLTSATSAVNPQQKLVCRLSAFWRRILTLESFPASGCPSLKRRDNVSSFGLVAEIDTEILRLKAEREPLKTRYPTSSGSYRRQSKAILVPLTNSLYLPGKLSDLDHVIVDVGTGYFVQKVGSVLFTWTLQPTCYQTRNQAHKHYAAKVKYIQGNLDTLEDTIGKKKDNMGYLVNVMQAKLVQQQQGAMHFLSR</sequence>